<gene>
    <name evidence="1" type="ORF">COCCADRAFT_99695</name>
</gene>
<dbReference type="RefSeq" id="XP_007713639.1">
    <property type="nucleotide sequence ID" value="XM_007715449.1"/>
</dbReference>
<accession>W6YKY1</accession>
<dbReference type="InterPro" id="IPR038883">
    <property type="entry name" value="AN11006-like"/>
</dbReference>
<dbReference type="KEGG" id="bze:COCCADRAFT_99695"/>
<sequence>MPEPYQHFNFLGLPREIRDAVYEYALCSFSHRRGPYDITQCAGLCSWTDVQICHFTGDLNLLLVNKQIHNEGYKIMLERNLFVLVQIHDSTDEHLMIRGHLPPVFALYSAYQDEREQVRPESFPWHTMRIRLNEKNTTPEEMAMNGEYNDIVMLLEDCMDILKRFELHITDEKLPDPNERLLSMRLPIKVVVDLNPKRKECNRETSYMNIRNSHSDIEQKKLLKHIGDTFRGYDHFEIRNCDDKVLATEVVQQVSKDPAISLAFFQAHIERHAHSSEASWNQGNIVECANFCTEGLELVHCVRFSAPLTYQLCDQGLQNCFHTSQFIHRLYYLLARCTFAHLSKLMDKRIEEDNYQYIGDTAHALFDLLKTHRKRVHGFLSHYDPPIHEKAEINYMKAKALRVEWEFYSMRPWGEMLRCIEDAKRLQPGDPIYEEEERKAKLWLGENARYNVWVRTIDWEGYQTMRYWRMEIDKSVFEF</sequence>
<keyword evidence="2" id="KW-1185">Reference proteome</keyword>
<name>W6YKY1_COCC2</name>
<dbReference type="OrthoDB" id="5314997at2759"/>
<dbReference type="AlphaFoldDB" id="W6YKY1"/>
<evidence type="ECO:0000313" key="2">
    <source>
        <dbReference type="Proteomes" id="UP000053841"/>
    </source>
</evidence>
<proteinExistence type="predicted"/>
<dbReference type="EMBL" id="KI964643">
    <property type="protein sequence ID" value="EUC32036.1"/>
    <property type="molecule type" value="Genomic_DNA"/>
</dbReference>
<reference evidence="1 2" key="1">
    <citation type="journal article" date="2013" name="PLoS Genet.">
        <title>Comparative genome structure, secondary metabolite, and effector coding capacity across Cochliobolus pathogens.</title>
        <authorList>
            <person name="Condon B.J."/>
            <person name="Leng Y."/>
            <person name="Wu D."/>
            <person name="Bushley K.E."/>
            <person name="Ohm R.A."/>
            <person name="Otillar R."/>
            <person name="Martin J."/>
            <person name="Schackwitz W."/>
            <person name="Grimwood J."/>
            <person name="MohdZainudin N."/>
            <person name="Xue C."/>
            <person name="Wang R."/>
            <person name="Manning V.A."/>
            <person name="Dhillon B."/>
            <person name="Tu Z.J."/>
            <person name="Steffenson B.J."/>
            <person name="Salamov A."/>
            <person name="Sun H."/>
            <person name="Lowry S."/>
            <person name="LaButti K."/>
            <person name="Han J."/>
            <person name="Copeland A."/>
            <person name="Lindquist E."/>
            <person name="Barry K."/>
            <person name="Schmutz J."/>
            <person name="Baker S.E."/>
            <person name="Ciuffetti L.M."/>
            <person name="Grigoriev I.V."/>
            <person name="Zhong S."/>
            <person name="Turgeon B.G."/>
        </authorList>
    </citation>
    <scope>NUCLEOTIDE SEQUENCE [LARGE SCALE GENOMIC DNA]</scope>
    <source>
        <strain evidence="1 2">26-R-13</strain>
    </source>
</reference>
<protein>
    <submittedName>
        <fullName evidence="1">Uncharacterized protein</fullName>
    </submittedName>
</protein>
<dbReference type="eggNOG" id="ENOG502RR6N">
    <property type="taxonomic scope" value="Eukaryota"/>
</dbReference>
<dbReference type="PANTHER" id="PTHR42085:SF2">
    <property type="entry name" value="F-BOX DOMAIN-CONTAINING PROTEIN"/>
    <property type="match status" value="1"/>
</dbReference>
<dbReference type="HOGENOM" id="CLU_486712_0_0_1"/>
<organism evidence="1 2">
    <name type="scientific">Cochliobolus carbonum (strain 26-R-13)</name>
    <name type="common">Maize leaf spot fungus</name>
    <name type="synonym">Bipolaris zeicola</name>
    <dbReference type="NCBI Taxonomy" id="930089"/>
    <lineage>
        <taxon>Eukaryota</taxon>
        <taxon>Fungi</taxon>
        <taxon>Dikarya</taxon>
        <taxon>Ascomycota</taxon>
        <taxon>Pezizomycotina</taxon>
        <taxon>Dothideomycetes</taxon>
        <taxon>Pleosporomycetidae</taxon>
        <taxon>Pleosporales</taxon>
        <taxon>Pleosporineae</taxon>
        <taxon>Pleosporaceae</taxon>
        <taxon>Bipolaris</taxon>
    </lineage>
</organism>
<dbReference type="PANTHER" id="PTHR42085">
    <property type="entry name" value="F-BOX DOMAIN-CONTAINING PROTEIN"/>
    <property type="match status" value="1"/>
</dbReference>
<evidence type="ECO:0000313" key="1">
    <source>
        <dbReference type="EMBL" id="EUC32036.1"/>
    </source>
</evidence>
<dbReference type="Proteomes" id="UP000053841">
    <property type="component" value="Unassembled WGS sequence"/>
</dbReference>
<dbReference type="GeneID" id="19154852"/>